<evidence type="ECO:0000256" key="2">
    <source>
        <dbReference type="ARBA" id="ARBA00022448"/>
    </source>
</evidence>
<feature type="signal peptide" evidence="4">
    <location>
        <begin position="1"/>
        <end position="26"/>
    </location>
</feature>
<dbReference type="Proteomes" id="UP000185812">
    <property type="component" value="Unassembled WGS sequence"/>
</dbReference>
<dbReference type="Gene3D" id="2.40.50.100">
    <property type="match status" value="1"/>
</dbReference>
<evidence type="ECO:0000256" key="1">
    <source>
        <dbReference type="ARBA" id="ARBA00009477"/>
    </source>
</evidence>
<keyword evidence="4" id="KW-0732">Signal</keyword>
<evidence type="ECO:0000259" key="8">
    <source>
        <dbReference type="Pfam" id="PF25975"/>
    </source>
</evidence>
<keyword evidence="2" id="KW-0813">Transport</keyword>
<dbReference type="OrthoDB" id="9806939at2"/>
<dbReference type="InterPro" id="IPR051909">
    <property type="entry name" value="MFP_Cation_Efflux"/>
</dbReference>
<dbReference type="InterPro" id="IPR058792">
    <property type="entry name" value="Beta-barrel_RND_2"/>
</dbReference>
<reference evidence="10" key="1">
    <citation type="submission" date="2016-11" db="EMBL/GenBank/DDBJ databases">
        <authorList>
            <person name="Varghese N."/>
            <person name="Submissions S."/>
        </authorList>
    </citation>
    <scope>NUCLEOTIDE SEQUENCE [LARGE SCALE GENOMIC DNA]</scope>
    <source>
        <strain evidence="10">DSM 22212</strain>
    </source>
</reference>
<dbReference type="GO" id="GO:0060003">
    <property type="term" value="P:copper ion export"/>
    <property type="evidence" value="ECO:0007669"/>
    <property type="project" value="TreeGrafter"/>
</dbReference>
<dbReference type="Gene3D" id="2.40.420.20">
    <property type="match status" value="1"/>
</dbReference>
<protein>
    <submittedName>
        <fullName evidence="9">Membrane fusion protein, cobalt-zinc-cadmium efflux system</fullName>
    </submittedName>
</protein>
<dbReference type="PANTHER" id="PTHR30097:SF4">
    <property type="entry name" value="SLR6042 PROTEIN"/>
    <property type="match status" value="1"/>
</dbReference>
<dbReference type="Pfam" id="PF25973">
    <property type="entry name" value="BSH_CzcB"/>
    <property type="match status" value="1"/>
</dbReference>
<dbReference type="Pfam" id="PF25975">
    <property type="entry name" value="CzcB_C"/>
    <property type="match status" value="1"/>
</dbReference>
<evidence type="ECO:0000313" key="10">
    <source>
        <dbReference type="Proteomes" id="UP000185812"/>
    </source>
</evidence>
<dbReference type="AlphaFoldDB" id="A0A1M6TPB3"/>
<name>A0A1M6TPB3_9BACT</name>
<feature type="chain" id="PRO_5012229446" evidence="4">
    <location>
        <begin position="27"/>
        <end position="392"/>
    </location>
</feature>
<dbReference type="GO" id="GO:0030288">
    <property type="term" value="C:outer membrane-bounded periplasmic space"/>
    <property type="evidence" value="ECO:0007669"/>
    <property type="project" value="TreeGrafter"/>
</dbReference>
<feature type="domain" description="CzcB-like barrel-sandwich hybrid" evidence="7">
    <location>
        <begin position="83"/>
        <end position="235"/>
    </location>
</feature>
<evidence type="ECO:0000313" key="9">
    <source>
        <dbReference type="EMBL" id="SHK58774.1"/>
    </source>
</evidence>
<evidence type="ECO:0000259" key="5">
    <source>
        <dbReference type="Pfam" id="PF25893"/>
    </source>
</evidence>
<dbReference type="STRING" id="633813.SAMN04488087_1475"/>
<dbReference type="GO" id="GO:0015679">
    <property type="term" value="P:plasma membrane copper ion transport"/>
    <property type="evidence" value="ECO:0007669"/>
    <property type="project" value="TreeGrafter"/>
</dbReference>
<keyword evidence="10" id="KW-1185">Reference proteome</keyword>
<sequence>MWMSYRTHALSLLSVGLLLTAIGCQSGDADPPPATEVEADHVEVVRLEQVDLEDFAIVIDTAGPGTLTFTKTFPGEVRVNEDRFAHVVPRLPGIVRTVYVTLGDHVEAGQLMAVLESRELAELKANYLDALARLELARATYEREARLYREKVSSEQEYLEARQALAEAEIALRSAMQKLMALGFSQRYIESLPDQPDSLLRVYQLRAPIRGTVVAKHIVQGEAVEAFTTVFTVADLSTVWVDLSIYQQDLARIHEGQRVTIVGLDHQEEGIISYVQPLVEEDRRTGLARVVLPNPHGRWKPGLFVTGQIMIGQQTYAVVVPRAAIQTMDDHPVVFVPTPEGFMPRRVQLAAETDSLVALADGLAPGEPFVVQGAFTLKAELEKEEIGEGHAH</sequence>
<comment type="similarity">
    <text evidence="1">Belongs to the membrane fusion protein (MFP) (TC 8.A.1) family.</text>
</comment>
<dbReference type="NCBIfam" id="TIGR01730">
    <property type="entry name" value="RND_mfp"/>
    <property type="match status" value="1"/>
</dbReference>
<dbReference type="SUPFAM" id="SSF111369">
    <property type="entry name" value="HlyD-like secretion proteins"/>
    <property type="match status" value="1"/>
</dbReference>
<dbReference type="Pfam" id="PF25893">
    <property type="entry name" value="HH_CzcB"/>
    <property type="match status" value="1"/>
</dbReference>
<evidence type="ECO:0000256" key="4">
    <source>
        <dbReference type="SAM" id="SignalP"/>
    </source>
</evidence>
<dbReference type="EMBL" id="FRAU01000004">
    <property type="protein sequence ID" value="SHK58774.1"/>
    <property type="molecule type" value="Genomic_DNA"/>
</dbReference>
<dbReference type="GO" id="GO:0016020">
    <property type="term" value="C:membrane"/>
    <property type="evidence" value="ECO:0007669"/>
    <property type="project" value="InterPro"/>
</dbReference>
<dbReference type="GO" id="GO:0022857">
    <property type="term" value="F:transmembrane transporter activity"/>
    <property type="evidence" value="ECO:0007669"/>
    <property type="project" value="InterPro"/>
</dbReference>
<dbReference type="PANTHER" id="PTHR30097">
    <property type="entry name" value="CATION EFFLUX SYSTEM PROTEIN CUSB"/>
    <property type="match status" value="1"/>
</dbReference>
<gene>
    <name evidence="9" type="ORF">SAMN04488087_1475</name>
</gene>
<keyword evidence="3" id="KW-0175">Coiled coil</keyword>
<dbReference type="InterPro" id="IPR058648">
    <property type="entry name" value="HH_CzcB-like"/>
</dbReference>
<dbReference type="RefSeq" id="WP_084660542.1">
    <property type="nucleotide sequence ID" value="NZ_FRAU01000004.1"/>
</dbReference>
<dbReference type="InterPro" id="IPR058649">
    <property type="entry name" value="CzcB_C"/>
</dbReference>
<dbReference type="InterPro" id="IPR058647">
    <property type="entry name" value="BSH_CzcB-like"/>
</dbReference>
<proteinExistence type="inferred from homology"/>
<dbReference type="PROSITE" id="PS51257">
    <property type="entry name" value="PROKAR_LIPOPROTEIN"/>
    <property type="match status" value="1"/>
</dbReference>
<feature type="domain" description="CusB-like beta-barrel" evidence="6">
    <location>
        <begin position="238"/>
        <end position="309"/>
    </location>
</feature>
<feature type="coiled-coil region" evidence="3">
    <location>
        <begin position="120"/>
        <end position="178"/>
    </location>
</feature>
<dbReference type="FunFam" id="2.40.30.170:FF:000010">
    <property type="entry name" value="Efflux RND transporter periplasmic adaptor subunit"/>
    <property type="match status" value="1"/>
</dbReference>
<feature type="domain" description="CzcB-like C-terminal circularly permuted SH3-like" evidence="8">
    <location>
        <begin position="318"/>
        <end position="378"/>
    </location>
</feature>
<dbReference type="InterPro" id="IPR006143">
    <property type="entry name" value="RND_pump_MFP"/>
</dbReference>
<evidence type="ECO:0000259" key="7">
    <source>
        <dbReference type="Pfam" id="PF25973"/>
    </source>
</evidence>
<accession>A0A1M6TPB3</accession>
<feature type="domain" description="CzcB-like alpha-helical hairpin" evidence="5">
    <location>
        <begin position="122"/>
        <end position="181"/>
    </location>
</feature>
<organism evidence="9 10">
    <name type="scientific">Rhodothermus profundi</name>
    <dbReference type="NCBI Taxonomy" id="633813"/>
    <lineage>
        <taxon>Bacteria</taxon>
        <taxon>Pseudomonadati</taxon>
        <taxon>Rhodothermota</taxon>
        <taxon>Rhodothermia</taxon>
        <taxon>Rhodothermales</taxon>
        <taxon>Rhodothermaceae</taxon>
        <taxon>Rhodothermus</taxon>
    </lineage>
</organism>
<evidence type="ECO:0000259" key="6">
    <source>
        <dbReference type="Pfam" id="PF25954"/>
    </source>
</evidence>
<dbReference type="Pfam" id="PF25954">
    <property type="entry name" value="Beta-barrel_RND_2"/>
    <property type="match status" value="1"/>
</dbReference>
<evidence type="ECO:0000256" key="3">
    <source>
        <dbReference type="SAM" id="Coils"/>
    </source>
</evidence>
<dbReference type="Gene3D" id="2.40.30.170">
    <property type="match status" value="1"/>
</dbReference>
<dbReference type="GO" id="GO:0046914">
    <property type="term" value="F:transition metal ion binding"/>
    <property type="evidence" value="ECO:0007669"/>
    <property type="project" value="TreeGrafter"/>
</dbReference>